<name>A0A0V8GK04_9BACL</name>
<dbReference type="GO" id="GO:0042274">
    <property type="term" value="P:ribosomal small subunit biogenesis"/>
    <property type="evidence" value="ECO:0007669"/>
    <property type="project" value="UniProtKB-UniRule"/>
</dbReference>
<dbReference type="HAMAP" id="MF_01820">
    <property type="entry name" value="GTPase_RsgA"/>
    <property type="match status" value="1"/>
</dbReference>
<dbReference type="RefSeq" id="WP_023468763.1">
    <property type="nucleotide sequence ID" value="NZ_FMYN01000001.1"/>
</dbReference>
<evidence type="ECO:0000313" key="15">
    <source>
        <dbReference type="EMBL" id="MEI4461394.1"/>
    </source>
</evidence>
<keyword evidence="8 10" id="KW-0694">RNA-binding</keyword>
<gene>
    <name evidence="10 15" type="primary">rsgA</name>
    <name evidence="13" type="ORF">AS033_04230</name>
    <name evidence="14" type="ORF">RSA11_10675</name>
    <name evidence="15" type="ORF">SZL87_03020</name>
</gene>
<evidence type="ECO:0000313" key="14">
    <source>
        <dbReference type="EMBL" id="KTR26457.1"/>
    </source>
</evidence>
<accession>A0A0V8GK04</accession>
<sequence length="301" mass="33556">MTEQRIEENREGTIIRLQGGFYDVMTPEGEVRSRARGNFRKRGISPVVGDEVVLHIESETGYILEVKERDNFLVRPPVANIDQALLVVSAAEPDFSAHLLDRFLVLIEAKEIQPVILLTKMDLLDEVKGPAVREAIAAYRKIGYTVIETSSETLTGVEQVRPLLAGKTSVLAGQSGVGKSSLLNALEPSLDLETSAISKSLGRGRHTTRHVTLMPLAEGLIADTPGFSNLDFPYDMEIEDVRWSFPEFVAVQDDCKYRGCLHLNEPGCAVKEAVEAQEIMSSRYENYGMFIDEIKNRARRY</sequence>
<evidence type="ECO:0000256" key="7">
    <source>
        <dbReference type="ARBA" id="ARBA00022833"/>
    </source>
</evidence>
<keyword evidence="6 10" id="KW-0378">Hydrolase</keyword>
<keyword evidence="1 10" id="KW-0963">Cytoplasm</keyword>
<dbReference type="PANTHER" id="PTHR32120">
    <property type="entry name" value="SMALL RIBOSOMAL SUBUNIT BIOGENESIS GTPASE RSGA"/>
    <property type="match status" value="1"/>
</dbReference>
<evidence type="ECO:0000256" key="6">
    <source>
        <dbReference type="ARBA" id="ARBA00022801"/>
    </source>
</evidence>
<dbReference type="Gene3D" id="1.10.40.50">
    <property type="entry name" value="Probable gtpase engc, domain 3"/>
    <property type="match status" value="1"/>
</dbReference>
<dbReference type="Proteomes" id="UP000053797">
    <property type="component" value="Unassembled WGS sequence"/>
</dbReference>
<dbReference type="GO" id="GO:0019843">
    <property type="term" value="F:rRNA binding"/>
    <property type="evidence" value="ECO:0007669"/>
    <property type="project" value="UniProtKB-KW"/>
</dbReference>
<dbReference type="InterPro" id="IPR031944">
    <property type="entry name" value="RsgA_N"/>
</dbReference>
<evidence type="ECO:0000256" key="9">
    <source>
        <dbReference type="ARBA" id="ARBA00023134"/>
    </source>
</evidence>
<evidence type="ECO:0000313" key="18">
    <source>
        <dbReference type="Proteomes" id="UP001387110"/>
    </source>
</evidence>
<proteinExistence type="inferred from homology"/>
<evidence type="ECO:0000256" key="5">
    <source>
        <dbReference type="ARBA" id="ARBA00022741"/>
    </source>
</evidence>
<evidence type="ECO:0000313" key="13">
    <source>
        <dbReference type="EMBL" id="KSU50596.1"/>
    </source>
</evidence>
<dbReference type="Gene3D" id="3.40.50.300">
    <property type="entry name" value="P-loop containing nucleotide triphosphate hydrolases"/>
    <property type="match status" value="1"/>
</dbReference>
<feature type="binding site" evidence="10">
    <location>
        <position position="255"/>
    </location>
    <ligand>
        <name>Zn(2+)</name>
        <dbReference type="ChEBI" id="CHEBI:29105"/>
    </ligand>
</feature>
<comment type="caution">
    <text evidence="13">The sequence shown here is derived from an EMBL/GenBank/DDBJ whole genome shotgun (WGS) entry which is preliminary data.</text>
</comment>
<comment type="similarity">
    <text evidence="10">Belongs to the TRAFAC class YlqF/YawG GTPase family. RsgA subfamily.</text>
</comment>
<keyword evidence="2 10" id="KW-0690">Ribosome biogenesis</keyword>
<dbReference type="Gene3D" id="2.40.50.140">
    <property type="entry name" value="Nucleic acid-binding proteins"/>
    <property type="match status" value="1"/>
</dbReference>
<comment type="subcellular location">
    <subcellularLocation>
        <location evidence="10">Cytoplasm</location>
    </subcellularLocation>
</comment>
<dbReference type="PANTHER" id="PTHR32120:SF11">
    <property type="entry name" value="SMALL RIBOSOMAL SUBUNIT BIOGENESIS GTPASE RSGA 1, MITOCHONDRIAL-RELATED"/>
    <property type="match status" value="1"/>
</dbReference>
<comment type="cofactor">
    <cofactor evidence="10">
        <name>Zn(2+)</name>
        <dbReference type="ChEBI" id="CHEBI:29105"/>
    </cofactor>
    <text evidence="10">Binds 1 zinc ion per subunit.</text>
</comment>
<dbReference type="InterPro" id="IPR010914">
    <property type="entry name" value="RsgA_GTPase_dom"/>
</dbReference>
<dbReference type="GO" id="GO:0046872">
    <property type="term" value="F:metal ion binding"/>
    <property type="evidence" value="ECO:0007669"/>
    <property type="project" value="UniProtKB-KW"/>
</dbReference>
<dbReference type="Proteomes" id="UP001387110">
    <property type="component" value="Unassembled WGS sequence"/>
</dbReference>
<dbReference type="SUPFAM" id="SSF52540">
    <property type="entry name" value="P-loop containing nucleoside triphosphate hydrolases"/>
    <property type="match status" value="1"/>
</dbReference>
<evidence type="ECO:0000259" key="12">
    <source>
        <dbReference type="PROSITE" id="PS51721"/>
    </source>
</evidence>
<dbReference type="OrthoDB" id="9809485at2"/>
<organism evidence="13 16">
    <name type="scientific">Exiguobacterium indicum</name>
    <dbReference type="NCBI Taxonomy" id="296995"/>
    <lineage>
        <taxon>Bacteria</taxon>
        <taxon>Bacillati</taxon>
        <taxon>Bacillota</taxon>
        <taxon>Bacilli</taxon>
        <taxon>Bacillales</taxon>
        <taxon>Bacillales Family XII. Incertae Sedis</taxon>
        <taxon>Exiguobacterium</taxon>
    </lineage>
</organism>
<feature type="binding site" evidence="10">
    <location>
        <position position="262"/>
    </location>
    <ligand>
        <name>Zn(2+)</name>
        <dbReference type="ChEBI" id="CHEBI:29105"/>
    </ligand>
</feature>
<keyword evidence="9 10" id="KW-0342">GTP-binding</keyword>
<feature type="binding site" evidence="10">
    <location>
        <begin position="173"/>
        <end position="181"/>
    </location>
    <ligand>
        <name>GTP</name>
        <dbReference type="ChEBI" id="CHEBI:37565"/>
    </ligand>
</feature>
<reference evidence="13 16" key="1">
    <citation type="journal article" date="2015" name="Int. J. Syst. Evol. Microbiol.">
        <title>Exiguobacterium enclense sp. nov., isolated from sediment.</title>
        <authorList>
            <person name="Dastager S.G."/>
            <person name="Mawlankar R."/>
            <person name="Sonalkar V.V."/>
            <person name="Thorat M.N."/>
            <person name="Mual P."/>
            <person name="Verma A."/>
            <person name="Krishnamurthi S."/>
            <person name="Tang S.K."/>
            <person name="Li W.J."/>
        </authorList>
    </citation>
    <scope>NUCLEOTIDE SEQUENCE [LARGE SCALE GENOMIC DNA]</scope>
    <source>
        <strain evidence="13 16">NIO-1109</strain>
    </source>
</reference>
<keyword evidence="7 10" id="KW-0862">Zinc</keyword>
<keyword evidence="5 10" id="KW-0547">Nucleotide-binding</keyword>
<dbReference type="GO" id="GO:0005525">
    <property type="term" value="F:GTP binding"/>
    <property type="evidence" value="ECO:0007669"/>
    <property type="project" value="UniProtKB-UniRule"/>
</dbReference>
<dbReference type="CDD" id="cd04466">
    <property type="entry name" value="S1_YloQ_GTPase"/>
    <property type="match status" value="1"/>
</dbReference>
<keyword evidence="18" id="KW-1185">Reference proteome</keyword>
<evidence type="ECO:0000259" key="11">
    <source>
        <dbReference type="PROSITE" id="PS50936"/>
    </source>
</evidence>
<dbReference type="EC" id="3.6.1.-" evidence="10"/>
<dbReference type="InterPro" id="IPR027417">
    <property type="entry name" value="P-loop_NTPase"/>
</dbReference>
<feature type="binding site" evidence="10">
    <location>
        <begin position="119"/>
        <end position="122"/>
    </location>
    <ligand>
        <name>GTP</name>
        <dbReference type="ChEBI" id="CHEBI:37565"/>
    </ligand>
</feature>
<dbReference type="EMBL" id="LDQV01000024">
    <property type="protein sequence ID" value="KTR26457.1"/>
    <property type="molecule type" value="Genomic_DNA"/>
</dbReference>
<dbReference type="GeneID" id="90837182"/>
<comment type="function">
    <text evidence="10">One of several proteins that assist in the late maturation steps of the functional core of the 30S ribosomal subunit. Helps release RbfA from mature subunits. May play a role in the assembly of ribosomal proteins into the subunit. Circularly permuted GTPase that catalyzes slow GTP hydrolysis, GTPase activity is stimulated by the 30S ribosomal subunit.</text>
</comment>
<dbReference type="EMBL" id="JBAWKY010000001">
    <property type="protein sequence ID" value="MEI4461394.1"/>
    <property type="molecule type" value="Genomic_DNA"/>
</dbReference>
<dbReference type="Proteomes" id="UP000072605">
    <property type="component" value="Unassembled WGS sequence"/>
</dbReference>
<reference evidence="15 18" key="3">
    <citation type="submission" date="2023-12" db="EMBL/GenBank/DDBJ databases">
        <authorList>
            <person name="Easwaran N."/>
            <person name="Lazarus H.P.S."/>
        </authorList>
    </citation>
    <scope>NUCLEOTIDE SEQUENCE [LARGE SCALE GENOMIC DNA]</scope>
    <source>
        <strain evidence="15 18">VIT-2023</strain>
    </source>
</reference>
<reference evidence="14 17" key="2">
    <citation type="journal article" date="2016" name="Front. Microbiol.">
        <title>Genomic Resource of Rice Seed Associated Bacteria.</title>
        <authorList>
            <person name="Midha S."/>
            <person name="Bansal K."/>
            <person name="Sharma S."/>
            <person name="Kumar N."/>
            <person name="Patil P.P."/>
            <person name="Chaudhry V."/>
            <person name="Patil P.B."/>
        </authorList>
    </citation>
    <scope>NUCLEOTIDE SEQUENCE [LARGE SCALE GENOMIC DNA]</scope>
    <source>
        <strain evidence="14 17">RSA11</strain>
    </source>
</reference>
<keyword evidence="3 10" id="KW-0479">Metal-binding</keyword>
<dbReference type="InterPro" id="IPR030378">
    <property type="entry name" value="G_CP_dom"/>
</dbReference>
<protein>
    <recommendedName>
        <fullName evidence="10">Small ribosomal subunit biogenesis GTPase RsgA</fullName>
        <ecNumber evidence="10">3.6.1.-</ecNumber>
    </recommendedName>
</protein>
<dbReference type="EMBL" id="LNQL01000001">
    <property type="protein sequence ID" value="KSU50596.1"/>
    <property type="molecule type" value="Genomic_DNA"/>
</dbReference>
<evidence type="ECO:0000256" key="1">
    <source>
        <dbReference type="ARBA" id="ARBA00022490"/>
    </source>
</evidence>
<evidence type="ECO:0000256" key="8">
    <source>
        <dbReference type="ARBA" id="ARBA00022884"/>
    </source>
</evidence>
<comment type="subunit">
    <text evidence="10">Monomer. Associates with 30S ribosomal subunit, binds 16S rRNA.</text>
</comment>
<feature type="binding site" evidence="10">
    <location>
        <position position="268"/>
    </location>
    <ligand>
        <name>Zn(2+)</name>
        <dbReference type="ChEBI" id="CHEBI:29105"/>
    </ligand>
</feature>
<evidence type="ECO:0000256" key="3">
    <source>
        <dbReference type="ARBA" id="ARBA00022723"/>
    </source>
</evidence>
<dbReference type="PROSITE" id="PS51721">
    <property type="entry name" value="G_CP"/>
    <property type="match status" value="1"/>
</dbReference>
<dbReference type="Pfam" id="PF03193">
    <property type="entry name" value="RsgA_GTPase"/>
    <property type="match status" value="1"/>
</dbReference>
<dbReference type="NCBIfam" id="TIGR00157">
    <property type="entry name" value="ribosome small subunit-dependent GTPase A"/>
    <property type="match status" value="1"/>
</dbReference>
<dbReference type="GO" id="GO:0003924">
    <property type="term" value="F:GTPase activity"/>
    <property type="evidence" value="ECO:0007669"/>
    <property type="project" value="UniProtKB-UniRule"/>
</dbReference>
<evidence type="ECO:0000313" key="17">
    <source>
        <dbReference type="Proteomes" id="UP000072605"/>
    </source>
</evidence>
<evidence type="ECO:0000256" key="2">
    <source>
        <dbReference type="ARBA" id="ARBA00022517"/>
    </source>
</evidence>
<keyword evidence="4 10" id="KW-0699">rRNA-binding</keyword>
<dbReference type="GO" id="GO:0005737">
    <property type="term" value="C:cytoplasm"/>
    <property type="evidence" value="ECO:0007669"/>
    <property type="project" value="UniProtKB-SubCell"/>
</dbReference>
<dbReference type="SUPFAM" id="SSF50249">
    <property type="entry name" value="Nucleic acid-binding proteins"/>
    <property type="match status" value="1"/>
</dbReference>
<dbReference type="InterPro" id="IPR004881">
    <property type="entry name" value="Ribosome_biogen_GTPase_RsgA"/>
</dbReference>
<dbReference type="AlphaFoldDB" id="A0A0V8GK04"/>
<dbReference type="Pfam" id="PF16745">
    <property type="entry name" value="RsgA_N"/>
    <property type="match status" value="1"/>
</dbReference>
<evidence type="ECO:0000256" key="4">
    <source>
        <dbReference type="ARBA" id="ARBA00022730"/>
    </source>
</evidence>
<evidence type="ECO:0000256" key="10">
    <source>
        <dbReference type="HAMAP-Rule" id="MF_01820"/>
    </source>
</evidence>
<feature type="domain" description="CP-type G" evidence="12">
    <location>
        <begin position="70"/>
        <end position="230"/>
    </location>
</feature>
<evidence type="ECO:0000313" key="16">
    <source>
        <dbReference type="Proteomes" id="UP000053797"/>
    </source>
</evidence>
<dbReference type="InterPro" id="IPR012340">
    <property type="entry name" value="NA-bd_OB-fold"/>
</dbReference>
<feature type="domain" description="EngC GTPase" evidence="11">
    <location>
        <begin position="79"/>
        <end position="228"/>
    </location>
</feature>
<dbReference type="PROSITE" id="PS50936">
    <property type="entry name" value="ENGC_GTPASE"/>
    <property type="match status" value="1"/>
</dbReference>
<feature type="binding site" evidence="10">
    <location>
        <position position="260"/>
    </location>
    <ligand>
        <name>Zn(2+)</name>
        <dbReference type="ChEBI" id="CHEBI:29105"/>
    </ligand>
</feature>
<dbReference type="CDD" id="cd01854">
    <property type="entry name" value="YjeQ_EngC"/>
    <property type="match status" value="1"/>
</dbReference>